<keyword evidence="5" id="KW-0675">Receptor</keyword>
<dbReference type="PROSITE" id="PS50853">
    <property type="entry name" value="FN3"/>
    <property type="match status" value="4"/>
</dbReference>
<feature type="domain" description="Fibronectin type-III" evidence="4">
    <location>
        <begin position="119"/>
        <end position="209"/>
    </location>
</feature>
<evidence type="ECO:0000256" key="2">
    <source>
        <dbReference type="SAM" id="MobiDB-lite"/>
    </source>
</evidence>
<accession>A0A8J5MQU8</accession>
<dbReference type="SUPFAM" id="SSF49265">
    <property type="entry name" value="Fibronectin type III"/>
    <property type="match status" value="3"/>
</dbReference>
<name>A0A8J5MQU8_HOMAM</name>
<dbReference type="InterPro" id="IPR036116">
    <property type="entry name" value="FN3_sf"/>
</dbReference>
<feature type="signal peptide" evidence="3">
    <location>
        <begin position="1"/>
        <end position="16"/>
    </location>
</feature>
<dbReference type="EMBL" id="JAHLQT010031306">
    <property type="protein sequence ID" value="KAG7160508.1"/>
    <property type="molecule type" value="Genomic_DNA"/>
</dbReference>
<keyword evidence="6" id="KW-1185">Reference proteome</keyword>
<evidence type="ECO:0000256" key="1">
    <source>
        <dbReference type="ARBA" id="ARBA00022737"/>
    </source>
</evidence>
<dbReference type="Gene3D" id="2.60.40.10">
    <property type="entry name" value="Immunoglobulins"/>
    <property type="match status" value="4"/>
</dbReference>
<protein>
    <submittedName>
        <fullName evidence="5">Receptor-type tyrosine-protein phosphatase F-like 1</fullName>
    </submittedName>
</protein>
<comment type="caution">
    <text evidence="5">The sequence shown here is derived from an EMBL/GenBank/DDBJ whole genome shotgun (WGS) entry which is preliminary data.</text>
</comment>
<dbReference type="AlphaFoldDB" id="A0A8J5MQU8"/>
<reference evidence="5" key="1">
    <citation type="journal article" date="2021" name="Sci. Adv.">
        <title>The American lobster genome reveals insights on longevity, neural, and immune adaptations.</title>
        <authorList>
            <person name="Polinski J.M."/>
            <person name="Zimin A.V."/>
            <person name="Clark K.F."/>
            <person name="Kohn A.B."/>
            <person name="Sadowski N."/>
            <person name="Timp W."/>
            <person name="Ptitsyn A."/>
            <person name="Khanna P."/>
            <person name="Romanova D.Y."/>
            <person name="Williams P."/>
            <person name="Greenwood S.J."/>
            <person name="Moroz L.L."/>
            <person name="Walt D.R."/>
            <person name="Bodnar A.G."/>
        </authorList>
    </citation>
    <scope>NUCLEOTIDE SEQUENCE</scope>
    <source>
        <strain evidence="5">GMGI-L3</strain>
    </source>
</reference>
<evidence type="ECO:0000313" key="6">
    <source>
        <dbReference type="Proteomes" id="UP000747542"/>
    </source>
</evidence>
<keyword evidence="3" id="KW-0732">Signal</keyword>
<organism evidence="5 6">
    <name type="scientific">Homarus americanus</name>
    <name type="common">American lobster</name>
    <dbReference type="NCBI Taxonomy" id="6706"/>
    <lineage>
        <taxon>Eukaryota</taxon>
        <taxon>Metazoa</taxon>
        <taxon>Ecdysozoa</taxon>
        <taxon>Arthropoda</taxon>
        <taxon>Crustacea</taxon>
        <taxon>Multicrustacea</taxon>
        <taxon>Malacostraca</taxon>
        <taxon>Eumalacostraca</taxon>
        <taxon>Eucarida</taxon>
        <taxon>Decapoda</taxon>
        <taxon>Pleocyemata</taxon>
        <taxon>Astacidea</taxon>
        <taxon>Nephropoidea</taxon>
        <taxon>Nephropidae</taxon>
        <taxon>Homarus</taxon>
    </lineage>
</organism>
<sequence>MKILLYLTAVVVVCAAQDFGHIKNLQVTSGDGSITLEWDFVAGDPTYKLHKYTILTDNDFSTDFRCPAAHCTTIIDYLDACKEHTFDVTPVFDDTVNGGSVNGDTSSISGFTNDLPPSSPSNLRVLSEDDSGTTLQWDAPTKNPICVQSYKVCYRLDKDPKPTCETTEDTTITLAGLQACGEYHVTVTPVTPSDTEGPQLEQDVTTENGVAGPPQDVKVGITTDSIIELEWNDPAINPLCAQDYSITYGEVTSRPRFGYHLVEDDDDYDHHANIGPLEPCTEYIISITSISKDGHESDPVSSQASTDDTDPLPPKFIVVDSSGPDTIEVNWGKNEADRCIGYYIICWNASNSLDETCVNVTDANGKYTITDLLACTHYDVSITVVTPGGIFSETVRNFTNTGEAATLCYPQLPCVAHSYHVMPTATLCCPQLPYVTHSCSLLSTAALCCPQLPCVAHSYPVLPTATLCCPQLPCVTHSYPVLPTAALCCSQLPCVAHSYPVLPTATLCCPQLPYATHSCPLLPTATLCCPQLPCITHSYPVLLTAALCCSQLPCVVHSYPVLPTAALCCPQLPSVTHSYPVLPTATLCCPQLPSPGPVENLKVDDIQTTSVELYFEVPEVNPQCAGEYDIREIDLDHNDYGARRLTDEHRRNTISGLKPCSNYKFQVRAVSWNGEYISPWQSVTTKTTCT</sequence>
<dbReference type="PANTHER" id="PTHR46708">
    <property type="entry name" value="TENASCIN"/>
    <property type="match status" value="1"/>
</dbReference>
<evidence type="ECO:0000313" key="5">
    <source>
        <dbReference type="EMBL" id="KAG7160508.1"/>
    </source>
</evidence>
<dbReference type="CDD" id="cd00063">
    <property type="entry name" value="FN3"/>
    <property type="match status" value="4"/>
</dbReference>
<dbReference type="PANTHER" id="PTHR46708:SF2">
    <property type="entry name" value="FIBRONECTIN TYPE-III DOMAIN-CONTAINING PROTEIN"/>
    <property type="match status" value="1"/>
</dbReference>
<evidence type="ECO:0000256" key="3">
    <source>
        <dbReference type="SAM" id="SignalP"/>
    </source>
</evidence>
<dbReference type="InterPro" id="IPR013783">
    <property type="entry name" value="Ig-like_fold"/>
</dbReference>
<proteinExistence type="predicted"/>
<keyword evidence="1" id="KW-0677">Repeat</keyword>
<gene>
    <name evidence="5" type="primary">Ptprf-L1</name>
    <name evidence="5" type="ORF">Hamer_G001784</name>
</gene>
<feature type="region of interest" description="Disordered" evidence="2">
    <location>
        <begin position="292"/>
        <end position="314"/>
    </location>
</feature>
<dbReference type="SMART" id="SM00060">
    <property type="entry name" value="FN3"/>
    <property type="match status" value="5"/>
</dbReference>
<dbReference type="Pfam" id="PF00041">
    <property type="entry name" value="fn3"/>
    <property type="match status" value="4"/>
</dbReference>
<feature type="chain" id="PRO_5035303331" evidence="3">
    <location>
        <begin position="17"/>
        <end position="690"/>
    </location>
</feature>
<feature type="domain" description="Fibronectin type-III" evidence="4">
    <location>
        <begin position="213"/>
        <end position="312"/>
    </location>
</feature>
<feature type="domain" description="Fibronectin type-III" evidence="4">
    <location>
        <begin position="597"/>
        <end position="690"/>
    </location>
</feature>
<evidence type="ECO:0000259" key="4">
    <source>
        <dbReference type="PROSITE" id="PS50853"/>
    </source>
</evidence>
<feature type="domain" description="Fibronectin type-III" evidence="4">
    <location>
        <begin position="313"/>
        <end position="404"/>
    </location>
</feature>
<dbReference type="Proteomes" id="UP000747542">
    <property type="component" value="Unassembled WGS sequence"/>
</dbReference>
<dbReference type="InterPro" id="IPR050991">
    <property type="entry name" value="ECM_Regulatory_Proteins"/>
</dbReference>
<dbReference type="InterPro" id="IPR003961">
    <property type="entry name" value="FN3_dom"/>
</dbReference>